<dbReference type="STRING" id="1155689.SAMN05444278_104179"/>
<dbReference type="AlphaFoldDB" id="A0A1M4VRF1"/>
<reference evidence="1 2" key="1">
    <citation type="submission" date="2016-11" db="EMBL/GenBank/DDBJ databases">
        <authorList>
            <person name="Jaros S."/>
            <person name="Januszkiewicz K."/>
            <person name="Wedrychowicz H."/>
        </authorList>
    </citation>
    <scope>NUCLEOTIDE SEQUENCE [LARGE SCALE GENOMIC DNA]</scope>
    <source>
        <strain evidence="1 2">DSM 25661</strain>
    </source>
</reference>
<dbReference type="OrthoDB" id="1143948at2"/>
<dbReference type="Proteomes" id="UP000184462">
    <property type="component" value="Unassembled WGS sequence"/>
</dbReference>
<keyword evidence="2" id="KW-1185">Reference proteome</keyword>
<organism evidence="1 2">
    <name type="scientific">Psychroflexus salarius</name>
    <dbReference type="NCBI Taxonomy" id="1155689"/>
    <lineage>
        <taxon>Bacteria</taxon>
        <taxon>Pseudomonadati</taxon>
        <taxon>Bacteroidota</taxon>
        <taxon>Flavobacteriia</taxon>
        <taxon>Flavobacteriales</taxon>
        <taxon>Flavobacteriaceae</taxon>
        <taxon>Psychroflexus</taxon>
    </lineage>
</organism>
<name>A0A1M4VRF1_9FLAO</name>
<evidence type="ECO:0000313" key="1">
    <source>
        <dbReference type="EMBL" id="SHE71413.1"/>
    </source>
</evidence>
<protein>
    <submittedName>
        <fullName evidence="1">Uncharacterized protein</fullName>
    </submittedName>
</protein>
<gene>
    <name evidence="1" type="ORF">SAMN05444278_104179</name>
</gene>
<dbReference type="EMBL" id="FQTW01000004">
    <property type="protein sequence ID" value="SHE71413.1"/>
    <property type="molecule type" value="Genomic_DNA"/>
</dbReference>
<dbReference type="PROSITE" id="PS51257">
    <property type="entry name" value="PROKAR_LIPOPROTEIN"/>
    <property type="match status" value="1"/>
</dbReference>
<sequence length="133" mass="14939">MKSVLSFLIITLTLVACQSSTKTKGKTENTSTSAKTKIYKAEDLIKGEFIYVDSSAVLKGSDFIYGVVLDDKAQELIKKTNALKTDQYDMFPVILTGEIIEKNSKDTWQQWLEIKDIVEVNAPKSNQIQLQTQ</sequence>
<evidence type="ECO:0000313" key="2">
    <source>
        <dbReference type="Proteomes" id="UP000184462"/>
    </source>
</evidence>
<proteinExistence type="predicted"/>
<dbReference type="RefSeq" id="WP_073192884.1">
    <property type="nucleotide sequence ID" value="NZ_FQTW01000004.1"/>
</dbReference>
<accession>A0A1M4VRF1</accession>